<accession>A0A0T5NYT5</accession>
<dbReference type="InterPro" id="IPR004839">
    <property type="entry name" value="Aminotransferase_I/II_large"/>
</dbReference>
<protein>
    <submittedName>
        <fullName evidence="5">Aspartate aminotransferase</fullName>
    </submittedName>
</protein>
<dbReference type="AlphaFoldDB" id="A0A0T5NYT5"/>
<dbReference type="CDD" id="cd00609">
    <property type="entry name" value="AAT_like"/>
    <property type="match status" value="1"/>
</dbReference>
<dbReference type="PATRIC" id="fig|1641875.4.peg.2990"/>
<dbReference type="GO" id="GO:0008483">
    <property type="term" value="F:transaminase activity"/>
    <property type="evidence" value="ECO:0007669"/>
    <property type="project" value="UniProtKB-KW"/>
</dbReference>
<comment type="cofactor">
    <cofactor evidence="1">
        <name>pyridoxal 5'-phosphate</name>
        <dbReference type="ChEBI" id="CHEBI:597326"/>
    </cofactor>
</comment>
<dbReference type="STRING" id="1641875.XM53_04860"/>
<dbReference type="Gene3D" id="3.40.640.10">
    <property type="entry name" value="Type I PLP-dependent aspartate aminotransferase-like (Major domain)"/>
    <property type="match status" value="1"/>
</dbReference>
<name>A0A0T5NYT5_9RHOB</name>
<evidence type="ECO:0000256" key="2">
    <source>
        <dbReference type="ARBA" id="ARBA00022576"/>
    </source>
</evidence>
<dbReference type="Proteomes" id="UP000051295">
    <property type="component" value="Unassembled WGS sequence"/>
</dbReference>
<proteinExistence type="predicted"/>
<organism evidence="5 6">
    <name type="scientific">Roseovarius atlanticus</name>
    <dbReference type="NCBI Taxonomy" id="1641875"/>
    <lineage>
        <taxon>Bacteria</taxon>
        <taxon>Pseudomonadati</taxon>
        <taxon>Pseudomonadota</taxon>
        <taxon>Alphaproteobacteria</taxon>
        <taxon>Rhodobacterales</taxon>
        <taxon>Roseobacteraceae</taxon>
        <taxon>Roseovarius</taxon>
    </lineage>
</organism>
<evidence type="ECO:0000313" key="5">
    <source>
        <dbReference type="EMBL" id="KRS13887.1"/>
    </source>
</evidence>
<keyword evidence="6" id="KW-1185">Reference proteome</keyword>
<dbReference type="InterPro" id="IPR015422">
    <property type="entry name" value="PyrdxlP-dep_Trfase_small"/>
</dbReference>
<keyword evidence="2 5" id="KW-0032">Aminotransferase</keyword>
<feature type="domain" description="Aminotransferase class I/classII large" evidence="4">
    <location>
        <begin position="29"/>
        <end position="381"/>
    </location>
</feature>
<evidence type="ECO:0000256" key="1">
    <source>
        <dbReference type="ARBA" id="ARBA00001933"/>
    </source>
</evidence>
<dbReference type="InterPro" id="IPR050881">
    <property type="entry name" value="LL-DAP_aminotransferase"/>
</dbReference>
<sequence>MFPERFSNLPEYAFPRLRSLLDVHDPGGDVIHMTIGEPQHDFPGWILDVIEKHAEEFRKYPVNEGIPALNTAFCDWVSRRYGVELNPDRHVMALNGTREGLYNAMMTLCPETKNGKQPIVLLPNPFYQVYMVGALSVGAQPMFLPATRETGFLPDFASQDADVLDRVTVAYLCSPSNPQGAVADAGYWKTLIGLAEKHDFKVFADECYSEIYRETPPVGALEVARDMGADPERVVAFHSLSKRSNLAGLRSGFVAAGPQSMKRIRQLRSYAGTPLPMPLQHAAAKVWADEKHVDVNRKLYQEKYRLADEILAGVPGYQAPEAGFFLWLPVEDGEAAALKLWKETGVRVLPGAYLAQEAGGMNPGKEYIRVAMVAPKKEVARGLTQLRDCLYN</sequence>
<evidence type="ECO:0000259" key="4">
    <source>
        <dbReference type="Pfam" id="PF00155"/>
    </source>
</evidence>
<evidence type="ECO:0000256" key="3">
    <source>
        <dbReference type="ARBA" id="ARBA00022679"/>
    </source>
</evidence>
<dbReference type="EMBL" id="LAXJ01000003">
    <property type="protein sequence ID" value="KRS13887.1"/>
    <property type="molecule type" value="Genomic_DNA"/>
</dbReference>
<dbReference type="OrthoDB" id="9813612at2"/>
<dbReference type="RefSeq" id="WP_057790848.1">
    <property type="nucleotide sequence ID" value="NZ_LAXJ01000003.1"/>
</dbReference>
<dbReference type="Pfam" id="PF00155">
    <property type="entry name" value="Aminotran_1_2"/>
    <property type="match status" value="1"/>
</dbReference>
<dbReference type="InterPro" id="IPR015421">
    <property type="entry name" value="PyrdxlP-dep_Trfase_major"/>
</dbReference>
<dbReference type="GO" id="GO:0030170">
    <property type="term" value="F:pyridoxal phosphate binding"/>
    <property type="evidence" value="ECO:0007669"/>
    <property type="project" value="InterPro"/>
</dbReference>
<dbReference type="PANTHER" id="PTHR42832">
    <property type="entry name" value="AMINO ACID AMINOTRANSFERASE"/>
    <property type="match status" value="1"/>
</dbReference>
<comment type="caution">
    <text evidence="5">The sequence shown here is derived from an EMBL/GenBank/DDBJ whole genome shotgun (WGS) entry which is preliminary data.</text>
</comment>
<reference evidence="5 6" key="1">
    <citation type="submission" date="2015-04" db="EMBL/GenBank/DDBJ databases">
        <title>The draft genome sequence of Roseovarius sp.R12b.</title>
        <authorList>
            <person name="Li G."/>
            <person name="Lai Q."/>
            <person name="Shao Z."/>
            <person name="Yan P."/>
        </authorList>
    </citation>
    <scope>NUCLEOTIDE SEQUENCE [LARGE SCALE GENOMIC DNA]</scope>
    <source>
        <strain evidence="5 6">R12B</strain>
    </source>
</reference>
<dbReference type="PANTHER" id="PTHR42832:SF3">
    <property type="entry name" value="L-GLUTAMINE--4-(METHYLSULFANYL)-2-OXOBUTANOATE AMINOTRANSFERASE"/>
    <property type="match status" value="1"/>
</dbReference>
<dbReference type="SUPFAM" id="SSF53383">
    <property type="entry name" value="PLP-dependent transferases"/>
    <property type="match status" value="1"/>
</dbReference>
<gene>
    <name evidence="5" type="ORF">XM53_04860</name>
</gene>
<dbReference type="Gene3D" id="3.90.1150.10">
    <property type="entry name" value="Aspartate Aminotransferase, domain 1"/>
    <property type="match status" value="1"/>
</dbReference>
<keyword evidence="3 5" id="KW-0808">Transferase</keyword>
<dbReference type="InterPro" id="IPR015424">
    <property type="entry name" value="PyrdxlP-dep_Trfase"/>
</dbReference>
<evidence type="ECO:0000313" key="6">
    <source>
        <dbReference type="Proteomes" id="UP000051295"/>
    </source>
</evidence>